<organism evidence="7 8">
    <name type="scientific">Microlunatus capsulatus</name>
    <dbReference type="NCBI Taxonomy" id="99117"/>
    <lineage>
        <taxon>Bacteria</taxon>
        <taxon>Bacillati</taxon>
        <taxon>Actinomycetota</taxon>
        <taxon>Actinomycetes</taxon>
        <taxon>Propionibacteriales</taxon>
        <taxon>Propionibacteriaceae</taxon>
        <taxon>Microlunatus</taxon>
    </lineage>
</organism>
<feature type="transmembrane region" description="Helical" evidence="6">
    <location>
        <begin position="172"/>
        <end position="193"/>
    </location>
</feature>
<gene>
    <name evidence="7" type="ORF">JOF54_000154</name>
</gene>
<dbReference type="PANTHER" id="PTHR23530">
    <property type="entry name" value="TRANSPORT PROTEIN-RELATED"/>
    <property type="match status" value="1"/>
</dbReference>
<evidence type="ECO:0000256" key="2">
    <source>
        <dbReference type="ARBA" id="ARBA00022692"/>
    </source>
</evidence>
<feature type="compositionally biased region" description="Low complexity" evidence="5">
    <location>
        <begin position="417"/>
        <end position="434"/>
    </location>
</feature>
<evidence type="ECO:0000256" key="6">
    <source>
        <dbReference type="SAM" id="Phobius"/>
    </source>
</evidence>
<feature type="transmembrane region" description="Helical" evidence="6">
    <location>
        <begin position="388"/>
        <end position="405"/>
    </location>
</feature>
<feature type="transmembrane region" description="Helical" evidence="6">
    <location>
        <begin position="230"/>
        <end position="249"/>
    </location>
</feature>
<feature type="transmembrane region" description="Helical" evidence="6">
    <location>
        <begin position="75"/>
        <end position="105"/>
    </location>
</feature>
<dbReference type="Pfam" id="PF07690">
    <property type="entry name" value="MFS_1"/>
    <property type="match status" value="1"/>
</dbReference>
<dbReference type="InterPro" id="IPR053160">
    <property type="entry name" value="MFS_DHA3_Transporter"/>
</dbReference>
<dbReference type="EMBL" id="JAGIOB010000001">
    <property type="protein sequence ID" value="MBP2415232.1"/>
    <property type="molecule type" value="Genomic_DNA"/>
</dbReference>
<dbReference type="Gene3D" id="1.20.1250.20">
    <property type="entry name" value="MFS general substrate transporter like domains"/>
    <property type="match status" value="1"/>
</dbReference>
<keyword evidence="3 6" id="KW-1133">Transmembrane helix</keyword>
<dbReference type="PROSITE" id="PS00216">
    <property type="entry name" value="SUGAR_TRANSPORT_1"/>
    <property type="match status" value="1"/>
</dbReference>
<evidence type="ECO:0000256" key="5">
    <source>
        <dbReference type="SAM" id="MobiDB-lite"/>
    </source>
</evidence>
<evidence type="ECO:0000313" key="8">
    <source>
        <dbReference type="Proteomes" id="UP000758168"/>
    </source>
</evidence>
<dbReference type="Proteomes" id="UP000758168">
    <property type="component" value="Unassembled WGS sequence"/>
</dbReference>
<dbReference type="RefSeq" id="WP_210052084.1">
    <property type="nucleotide sequence ID" value="NZ_BAAAMH010000008.1"/>
</dbReference>
<name>A0ABS4Z2F4_9ACTN</name>
<evidence type="ECO:0000313" key="7">
    <source>
        <dbReference type="EMBL" id="MBP2415232.1"/>
    </source>
</evidence>
<sequence>MTALTAASARRRLLLLTATRWLPVGLVFGLTTLLPLERGLGLAEVSAVLAAQGFVVLALELPTGGLADAVGRRPLLVVAALVGVLSGTLFLLATDLAAFVVAMALQGVFRALDSGPLEAWYVDTAQADDPAVAVERTLGHAGGVLGVAVAGGALVSGGLVAWHPLPGTSALVLPYLVSTVLLGVHALLVLLLVREPAPTARATGRWSALAAVRSTPRTVREGLVVVGRNPVLRGLVLVEVFWSVAMIAFETLNPVRLAELVGGEERAGALYGPASAAAWALYAAGSALAATAATRIGVARTAVLARLLNGGFVVLLGLAAGPVGLVSAYWLAYLTHGAANPVHSTLLHRQAERSHRVTVLSVNSMVASGVYSLALLALGPLAETTSTATAIVVAGAFSLLGALAYRPALREERGQRPGSPAPSVSPASSSAPTR</sequence>
<dbReference type="InterPro" id="IPR036259">
    <property type="entry name" value="MFS_trans_sf"/>
</dbReference>
<dbReference type="InterPro" id="IPR011701">
    <property type="entry name" value="MFS"/>
</dbReference>
<dbReference type="PANTHER" id="PTHR23530:SF1">
    <property type="entry name" value="PERMEASE, MAJOR FACILITATOR SUPERFAMILY-RELATED"/>
    <property type="match status" value="1"/>
</dbReference>
<protein>
    <submittedName>
        <fullName evidence="7">MFS family permease</fullName>
    </submittedName>
</protein>
<evidence type="ECO:0000256" key="4">
    <source>
        <dbReference type="ARBA" id="ARBA00023136"/>
    </source>
</evidence>
<feature type="region of interest" description="Disordered" evidence="5">
    <location>
        <begin position="411"/>
        <end position="434"/>
    </location>
</feature>
<keyword evidence="4 6" id="KW-0472">Membrane</keyword>
<comment type="subcellular location">
    <subcellularLocation>
        <location evidence="1">Membrane</location>
        <topology evidence="1">Multi-pass membrane protein</topology>
    </subcellularLocation>
</comment>
<accession>A0ABS4Z2F4</accession>
<evidence type="ECO:0000256" key="1">
    <source>
        <dbReference type="ARBA" id="ARBA00004141"/>
    </source>
</evidence>
<keyword evidence="2 6" id="KW-0812">Transmembrane</keyword>
<dbReference type="SUPFAM" id="SSF103473">
    <property type="entry name" value="MFS general substrate transporter"/>
    <property type="match status" value="1"/>
</dbReference>
<reference evidence="7 8" key="1">
    <citation type="submission" date="2021-03" db="EMBL/GenBank/DDBJ databases">
        <title>Sequencing the genomes of 1000 actinobacteria strains.</title>
        <authorList>
            <person name="Klenk H.-P."/>
        </authorList>
    </citation>
    <scope>NUCLEOTIDE SEQUENCE [LARGE SCALE GENOMIC DNA]</scope>
    <source>
        <strain evidence="7 8">DSM 12936</strain>
    </source>
</reference>
<proteinExistence type="predicted"/>
<comment type="caution">
    <text evidence="7">The sequence shown here is derived from an EMBL/GenBank/DDBJ whole genome shotgun (WGS) entry which is preliminary data.</text>
</comment>
<evidence type="ECO:0000256" key="3">
    <source>
        <dbReference type="ARBA" id="ARBA00022989"/>
    </source>
</evidence>
<dbReference type="InterPro" id="IPR005829">
    <property type="entry name" value="Sugar_transporter_CS"/>
</dbReference>
<keyword evidence="8" id="KW-1185">Reference proteome</keyword>
<feature type="transmembrane region" description="Helical" evidence="6">
    <location>
        <begin position="269"/>
        <end position="291"/>
    </location>
</feature>